<keyword evidence="3" id="KW-0805">Transcription regulation</keyword>
<feature type="region of interest" description="Disordered" evidence="7">
    <location>
        <begin position="20"/>
        <end position="65"/>
    </location>
</feature>
<protein>
    <recommendedName>
        <fullName evidence="8">Xylanolytic transcriptional activator regulatory domain-containing protein</fullName>
    </recommendedName>
</protein>
<keyword evidence="10" id="KW-1185">Reference proteome</keyword>
<proteinExistence type="predicted"/>
<dbReference type="InterPro" id="IPR051615">
    <property type="entry name" value="Transcr_Regulatory_Elem"/>
</dbReference>
<dbReference type="GeneID" id="37273190"/>
<accession>A0A316Z9F7</accession>
<feature type="domain" description="Xylanolytic transcriptional activator regulatory" evidence="8">
    <location>
        <begin position="1"/>
        <end position="119"/>
    </location>
</feature>
<evidence type="ECO:0000256" key="2">
    <source>
        <dbReference type="ARBA" id="ARBA00022833"/>
    </source>
</evidence>
<evidence type="ECO:0000256" key="7">
    <source>
        <dbReference type="SAM" id="MobiDB-lite"/>
    </source>
</evidence>
<dbReference type="AlphaFoldDB" id="A0A316Z9F7"/>
<dbReference type="GO" id="GO:0006351">
    <property type="term" value="P:DNA-templated transcription"/>
    <property type="evidence" value="ECO:0007669"/>
    <property type="project" value="InterPro"/>
</dbReference>
<keyword evidence="5" id="KW-0804">Transcription</keyword>
<dbReference type="InterPro" id="IPR007219">
    <property type="entry name" value="XnlR_reg_dom"/>
</dbReference>
<dbReference type="CDD" id="cd12148">
    <property type="entry name" value="fungal_TF_MHR"/>
    <property type="match status" value="1"/>
</dbReference>
<dbReference type="GO" id="GO:0003677">
    <property type="term" value="F:DNA binding"/>
    <property type="evidence" value="ECO:0007669"/>
    <property type="project" value="UniProtKB-KW"/>
</dbReference>
<evidence type="ECO:0000256" key="6">
    <source>
        <dbReference type="ARBA" id="ARBA00023242"/>
    </source>
</evidence>
<evidence type="ECO:0000256" key="3">
    <source>
        <dbReference type="ARBA" id="ARBA00023015"/>
    </source>
</evidence>
<dbReference type="RefSeq" id="XP_025597897.1">
    <property type="nucleotide sequence ID" value="XM_025745646.1"/>
</dbReference>
<dbReference type="STRING" id="58919.A0A316Z9F7"/>
<dbReference type="EMBL" id="KZ819294">
    <property type="protein sequence ID" value="PWN97618.1"/>
    <property type="molecule type" value="Genomic_DNA"/>
</dbReference>
<dbReference type="OrthoDB" id="3364175at2759"/>
<dbReference type="PANTHER" id="PTHR31313">
    <property type="entry name" value="TY1 ENHANCER ACTIVATOR"/>
    <property type="match status" value="1"/>
</dbReference>
<dbReference type="GO" id="GO:0008270">
    <property type="term" value="F:zinc ion binding"/>
    <property type="evidence" value="ECO:0007669"/>
    <property type="project" value="InterPro"/>
</dbReference>
<dbReference type="Proteomes" id="UP000245946">
    <property type="component" value="Unassembled WGS sequence"/>
</dbReference>
<dbReference type="SMART" id="SM00906">
    <property type="entry name" value="Fungal_trans"/>
    <property type="match status" value="1"/>
</dbReference>
<gene>
    <name evidence="9" type="ORF">FA09DRAFT_41103</name>
</gene>
<dbReference type="PANTHER" id="PTHR31313:SF81">
    <property type="entry name" value="TY1 ENHANCER ACTIVATOR"/>
    <property type="match status" value="1"/>
</dbReference>
<name>A0A316Z9F7_9BASI</name>
<keyword evidence="1" id="KW-0479">Metal-binding</keyword>
<feature type="compositionally biased region" description="Low complexity" evidence="7">
    <location>
        <begin position="34"/>
        <end position="47"/>
    </location>
</feature>
<organism evidence="9 10">
    <name type="scientific">Tilletiopsis washingtonensis</name>
    <dbReference type="NCBI Taxonomy" id="58919"/>
    <lineage>
        <taxon>Eukaryota</taxon>
        <taxon>Fungi</taxon>
        <taxon>Dikarya</taxon>
        <taxon>Basidiomycota</taxon>
        <taxon>Ustilaginomycotina</taxon>
        <taxon>Exobasidiomycetes</taxon>
        <taxon>Entylomatales</taxon>
        <taxon>Entylomatales incertae sedis</taxon>
        <taxon>Tilletiopsis</taxon>
    </lineage>
</organism>
<keyword evidence="2" id="KW-0862">Zinc</keyword>
<feature type="region of interest" description="Disordered" evidence="7">
    <location>
        <begin position="392"/>
        <end position="441"/>
    </location>
</feature>
<evidence type="ECO:0000313" key="10">
    <source>
        <dbReference type="Proteomes" id="UP000245946"/>
    </source>
</evidence>
<keyword evidence="4" id="KW-0238">DNA-binding</keyword>
<evidence type="ECO:0000313" key="9">
    <source>
        <dbReference type="EMBL" id="PWN97618.1"/>
    </source>
</evidence>
<evidence type="ECO:0000256" key="4">
    <source>
        <dbReference type="ARBA" id="ARBA00023125"/>
    </source>
</evidence>
<evidence type="ECO:0000256" key="1">
    <source>
        <dbReference type="ARBA" id="ARBA00022723"/>
    </source>
</evidence>
<dbReference type="Pfam" id="PF04082">
    <property type="entry name" value="Fungal_trans"/>
    <property type="match status" value="1"/>
</dbReference>
<sequence length="640" mass="67838">MAVRLAQELGIDRCDSSGKSLALREQSSTSRMGSAASTPAAQYASASGDTEMKAASPAGGRAAQPAMSARRLSELEQMRRLTFYTLFCLDTFLSASLGRPSALRRADFTALLPKVEDDDMTECEIVEAHVPPPVRGGRKPAPRRVRARVISTFVAQIDLALIVNDMVAGISLPGGLVGEAAASVAAGKINDIAARLHKWRTSLPPHLVGVVASMPSPASLAAPQAPTQAQPCHAYHLALLTHFAFILVDRAAQCVVRHDWTPPSAVSRPPPVHLPVSGLDSLWSAFPSRPGDGSGPRVPGRSDWKRVTIASPTSDGALPRLLDRFCECFGPSRLPPFAAYFALAAAHSLPSPTADNEQESWELLHQVAHGSAAKWNTGIARVSRVLPALRRDASRGSVRAQDSPSRPQLPAQQPAPTPASSSREPVSPHTRHDTSLQPFDGSWANFDQGTFDLTASFDHLQDAHALAYALGISQGSAEPASNGQELSAAHVADLDMRDWGTQDTTLASQTPISDSASISEWFETGLSTNEDQSGLLFHLGLRQPQSVSAASGDVFSDFSLGEPAGGMLAHANTFGRAPSISTQHNMLTHPIQGYDANGAALQLPPPPAAIDQSGADAMQMHPHPPPHGDLIDHYVSRGQA</sequence>
<reference evidence="9 10" key="1">
    <citation type="journal article" date="2018" name="Mol. Biol. Evol.">
        <title>Broad Genomic Sampling Reveals a Smut Pathogenic Ancestry of the Fungal Clade Ustilaginomycotina.</title>
        <authorList>
            <person name="Kijpornyongpan T."/>
            <person name="Mondo S.J."/>
            <person name="Barry K."/>
            <person name="Sandor L."/>
            <person name="Lee J."/>
            <person name="Lipzen A."/>
            <person name="Pangilinan J."/>
            <person name="LaButti K."/>
            <person name="Hainaut M."/>
            <person name="Henrissat B."/>
            <person name="Grigoriev I.V."/>
            <person name="Spatafora J.W."/>
            <person name="Aime M.C."/>
        </authorList>
    </citation>
    <scope>NUCLEOTIDE SEQUENCE [LARGE SCALE GENOMIC DNA]</scope>
    <source>
        <strain evidence="9 10">MCA 4186</strain>
    </source>
</reference>
<evidence type="ECO:0000256" key="5">
    <source>
        <dbReference type="ARBA" id="ARBA00023163"/>
    </source>
</evidence>
<keyword evidence="6" id="KW-0539">Nucleus</keyword>
<feature type="compositionally biased region" description="Low complexity" evidence="7">
    <location>
        <begin position="403"/>
        <end position="422"/>
    </location>
</feature>
<evidence type="ECO:0000259" key="8">
    <source>
        <dbReference type="SMART" id="SM00906"/>
    </source>
</evidence>